<feature type="region of interest" description="Disordered" evidence="2">
    <location>
        <begin position="1"/>
        <end position="48"/>
    </location>
</feature>
<feature type="transmembrane region" description="Helical" evidence="3">
    <location>
        <begin position="88"/>
        <end position="110"/>
    </location>
</feature>
<comment type="caution">
    <text evidence="4">The sequence shown here is derived from an EMBL/GenBank/DDBJ whole genome shotgun (WGS) entry which is preliminary data.</text>
</comment>
<dbReference type="InterPro" id="IPR036908">
    <property type="entry name" value="RlpA-like_sf"/>
</dbReference>
<dbReference type="InterPro" id="IPR051477">
    <property type="entry name" value="Expansin_CellWall"/>
</dbReference>
<keyword evidence="3" id="KW-0472">Membrane</keyword>
<keyword evidence="5" id="KW-1185">Reference proteome</keyword>
<sequence length="268" mass="28895">MDKDIEALPDDASKPLPPPPSISDASSLSVYKRDDSPPEPTDEKKRKQWTITITLPSRQDIGSFKLRPVYEPQTLSQPARIFGIRRRWFLTAVGVLALVILIIGLAAGLAGAKKKGYVQPVTHSASSNPTAPPDPTFLPLPTSGQTFHGDATYYDTGLGACGWTNPGTESVVAVSHLLWDAKSTSANPNANPLCGLMIRATRYRANNEAFLIGQSTDDSPGGRNVSVDVKVVDRCVGCAAMDLDFSRSAFDVLADEAMGRVLIDWAWL</sequence>
<evidence type="ECO:0000313" key="4">
    <source>
        <dbReference type="EMBL" id="KAK6344099.1"/>
    </source>
</evidence>
<evidence type="ECO:0000256" key="1">
    <source>
        <dbReference type="ARBA" id="ARBA00022729"/>
    </source>
</evidence>
<dbReference type="EMBL" id="JAVHNQ010000006">
    <property type="protein sequence ID" value="KAK6344099.1"/>
    <property type="molecule type" value="Genomic_DNA"/>
</dbReference>
<keyword evidence="1" id="KW-0732">Signal</keyword>
<dbReference type="AlphaFoldDB" id="A0AAV9UPS6"/>
<keyword evidence="3" id="KW-1133">Transmembrane helix</keyword>
<name>A0AAV9UPS6_9PEZI</name>
<dbReference type="Gene3D" id="2.40.40.10">
    <property type="entry name" value="RlpA-like domain"/>
    <property type="match status" value="1"/>
</dbReference>
<gene>
    <name evidence="4" type="ORF">TWF696_007746</name>
</gene>
<dbReference type="PANTHER" id="PTHR31836">
    <property type="match status" value="1"/>
</dbReference>
<feature type="compositionally biased region" description="Basic and acidic residues" evidence="2">
    <location>
        <begin position="31"/>
        <end position="45"/>
    </location>
</feature>
<proteinExistence type="predicted"/>
<protein>
    <recommendedName>
        <fullName evidence="6">RlpA-like protein double-psi beta-barrel domain-containing protein</fullName>
    </recommendedName>
</protein>
<dbReference type="Proteomes" id="UP001375240">
    <property type="component" value="Unassembled WGS sequence"/>
</dbReference>
<keyword evidence="3" id="KW-0812">Transmembrane</keyword>
<dbReference type="SUPFAM" id="SSF50685">
    <property type="entry name" value="Barwin-like endoglucanases"/>
    <property type="match status" value="1"/>
</dbReference>
<dbReference type="CDD" id="cd22191">
    <property type="entry name" value="DPBB_RlpA_EXP_N-like"/>
    <property type="match status" value="1"/>
</dbReference>
<accession>A0AAV9UPS6</accession>
<evidence type="ECO:0008006" key="6">
    <source>
        <dbReference type="Google" id="ProtNLM"/>
    </source>
</evidence>
<reference evidence="4 5" key="1">
    <citation type="submission" date="2019-10" db="EMBL/GenBank/DDBJ databases">
        <authorList>
            <person name="Palmer J.M."/>
        </authorList>
    </citation>
    <scope>NUCLEOTIDE SEQUENCE [LARGE SCALE GENOMIC DNA]</scope>
    <source>
        <strain evidence="4 5">TWF696</strain>
    </source>
</reference>
<organism evidence="4 5">
    <name type="scientific">Orbilia brochopaga</name>
    <dbReference type="NCBI Taxonomy" id="3140254"/>
    <lineage>
        <taxon>Eukaryota</taxon>
        <taxon>Fungi</taxon>
        <taxon>Dikarya</taxon>
        <taxon>Ascomycota</taxon>
        <taxon>Pezizomycotina</taxon>
        <taxon>Orbiliomycetes</taxon>
        <taxon>Orbiliales</taxon>
        <taxon>Orbiliaceae</taxon>
        <taxon>Orbilia</taxon>
    </lineage>
</organism>
<dbReference type="PANTHER" id="PTHR31836:SF28">
    <property type="entry name" value="SRCR DOMAIN-CONTAINING PROTEIN-RELATED"/>
    <property type="match status" value="1"/>
</dbReference>
<evidence type="ECO:0000313" key="5">
    <source>
        <dbReference type="Proteomes" id="UP001375240"/>
    </source>
</evidence>
<evidence type="ECO:0000256" key="2">
    <source>
        <dbReference type="SAM" id="MobiDB-lite"/>
    </source>
</evidence>
<evidence type="ECO:0000256" key="3">
    <source>
        <dbReference type="SAM" id="Phobius"/>
    </source>
</evidence>